<dbReference type="PANTHER" id="PTHR24153:SF8">
    <property type="entry name" value="FORKED, ISOFORM F"/>
    <property type="match status" value="1"/>
</dbReference>
<feature type="compositionally biased region" description="Low complexity" evidence="3">
    <location>
        <begin position="10"/>
        <end position="21"/>
    </location>
</feature>
<dbReference type="SUPFAM" id="SSF48403">
    <property type="entry name" value="Ankyrin repeat"/>
    <property type="match status" value="2"/>
</dbReference>
<dbReference type="STRING" id="556484.B7FRY9"/>
<dbReference type="KEGG" id="pti:PHATRDRAFT_43354"/>
<evidence type="ECO:0000313" key="4">
    <source>
        <dbReference type="EMBL" id="EEC50699.1"/>
    </source>
</evidence>
<evidence type="ECO:0008006" key="6">
    <source>
        <dbReference type="Google" id="ProtNLM"/>
    </source>
</evidence>
<evidence type="ECO:0000313" key="5">
    <source>
        <dbReference type="Proteomes" id="UP000000759"/>
    </source>
</evidence>
<reference evidence="5" key="2">
    <citation type="submission" date="2008-08" db="EMBL/GenBank/DDBJ databases">
        <authorList>
            <consortium name="Diatom Consortium"/>
            <person name="Grigoriev I."/>
            <person name="Grimwood J."/>
            <person name="Kuo A."/>
            <person name="Otillar R.P."/>
            <person name="Salamov A."/>
            <person name="Detter J.C."/>
            <person name="Lindquist E."/>
            <person name="Shapiro H."/>
            <person name="Lucas S."/>
            <person name="Glavina del Rio T."/>
            <person name="Pitluck S."/>
            <person name="Rokhsar D."/>
            <person name="Bowler C."/>
        </authorList>
    </citation>
    <scope>GENOME REANNOTATION</scope>
    <source>
        <strain evidence="5">CCAP 1055/1</strain>
    </source>
</reference>
<dbReference type="InterPro" id="IPR052420">
    <property type="entry name" value="Espin/Espin-like"/>
</dbReference>
<dbReference type="HOGENOM" id="CLU_319714_0_0_1"/>
<keyword evidence="2" id="KW-0040">ANK repeat</keyword>
<dbReference type="OrthoDB" id="10254686at2759"/>
<dbReference type="InterPro" id="IPR002110">
    <property type="entry name" value="Ankyrin_rpt"/>
</dbReference>
<dbReference type="GO" id="GO:0005737">
    <property type="term" value="C:cytoplasm"/>
    <property type="evidence" value="ECO:0007669"/>
    <property type="project" value="TreeGrafter"/>
</dbReference>
<gene>
    <name evidence="4" type="ORF">PHATRDRAFT_43354</name>
</gene>
<evidence type="ECO:0000256" key="2">
    <source>
        <dbReference type="ARBA" id="ARBA00023043"/>
    </source>
</evidence>
<dbReference type="Proteomes" id="UP000000759">
    <property type="component" value="Chromosome 2"/>
</dbReference>
<reference evidence="4 5" key="1">
    <citation type="journal article" date="2008" name="Nature">
        <title>The Phaeodactylum genome reveals the evolutionary history of diatom genomes.</title>
        <authorList>
            <person name="Bowler C."/>
            <person name="Allen A.E."/>
            <person name="Badger J.H."/>
            <person name="Grimwood J."/>
            <person name="Jabbari K."/>
            <person name="Kuo A."/>
            <person name="Maheswari U."/>
            <person name="Martens C."/>
            <person name="Maumus F."/>
            <person name="Otillar R.P."/>
            <person name="Rayko E."/>
            <person name="Salamov A."/>
            <person name="Vandepoele K."/>
            <person name="Beszteri B."/>
            <person name="Gruber A."/>
            <person name="Heijde M."/>
            <person name="Katinka M."/>
            <person name="Mock T."/>
            <person name="Valentin K."/>
            <person name="Verret F."/>
            <person name="Berges J.A."/>
            <person name="Brownlee C."/>
            <person name="Cadoret J.P."/>
            <person name="Chiovitti A."/>
            <person name="Choi C.J."/>
            <person name="Coesel S."/>
            <person name="De Martino A."/>
            <person name="Detter J.C."/>
            <person name="Durkin C."/>
            <person name="Falciatore A."/>
            <person name="Fournet J."/>
            <person name="Haruta M."/>
            <person name="Huysman M.J."/>
            <person name="Jenkins B.D."/>
            <person name="Jiroutova K."/>
            <person name="Jorgensen R.E."/>
            <person name="Joubert Y."/>
            <person name="Kaplan A."/>
            <person name="Kroger N."/>
            <person name="Kroth P.G."/>
            <person name="La Roche J."/>
            <person name="Lindquist E."/>
            <person name="Lommer M."/>
            <person name="Martin-Jezequel V."/>
            <person name="Lopez P.J."/>
            <person name="Lucas S."/>
            <person name="Mangogna M."/>
            <person name="McGinnis K."/>
            <person name="Medlin L.K."/>
            <person name="Montsant A."/>
            <person name="Oudot-Le Secq M.P."/>
            <person name="Napoli C."/>
            <person name="Obornik M."/>
            <person name="Parker M.S."/>
            <person name="Petit J.L."/>
            <person name="Porcel B.M."/>
            <person name="Poulsen N."/>
            <person name="Robison M."/>
            <person name="Rychlewski L."/>
            <person name="Rynearson T.A."/>
            <person name="Schmutz J."/>
            <person name="Shapiro H."/>
            <person name="Siaut M."/>
            <person name="Stanley M."/>
            <person name="Sussman M.R."/>
            <person name="Taylor A.R."/>
            <person name="Vardi A."/>
            <person name="von Dassow P."/>
            <person name="Vyverman W."/>
            <person name="Willis A."/>
            <person name="Wyrwicz L.S."/>
            <person name="Rokhsar D.S."/>
            <person name="Weissenbach J."/>
            <person name="Armbrust E.V."/>
            <person name="Green B.R."/>
            <person name="Van de Peer Y."/>
            <person name="Grigoriev I.V."/>
        </authorList>
    </citation>
    <scope>NUCLEOTIDE SEQUENCE [LARGE SCALE GENOMIC DNA]</scope>
    <source>
        <strain evidence="4 5">CCAP 1055/1</strain>
    </source>
</reference>
<dbReference type="SMART" id="SM00248">
    <property type="entry name" value="ANK"/>
    <property type="match status" value="7"/>
</dbReference>
<evidence type="ECO:0000256" key="1">
    <source>
        <dbReference type="ARBA" id="ARBA00022737"/>
    </source>
</evidence>
<dbReference type="AlphaFoldDB" id="B7FRY9"/>
<dbReference type="eggNOG" id="KOG4177">
    <property type="taxonomic scope" value="Eukaryota"/>
</dbReference>
<dbReference type="RefSeq" id="XP_002177885.1">
    <property type="nucleotide sequence ID" value="XM_002177849.1"/>
</dbReference>
<organism evidence="4 5">
    <name type="scientific">Phaeodactylum tricornutum (strain CCAP 1055/1)</name>
    <dbReference type="NCBI Taxonomy" id="556484"/>
    <lineage>
        <taxon>Eukaryota</taxon>
        <taxon>Sar</taxon>
        <taxon>Stramenopiles</taxon>
        <taxon>Ochrophyta</taxon>
        <taxon>Bacillariophyta</taxon>
        <taxon>Bacillariophyceae</taxon>
        <taxon>Bacillariophycidae</taxon>
        <taxon>Naviculales</taxon>
        <taxon>Phaeodactylaceae</taxon>
        <taxon>Phaeodactylum</taxon>
    </lineage>
</organism>
<dbReference type="GeneID" id="7197398"/>
<dbReference type="Gene3D" id="1.25.40.20">
    <property type="entry name" value="Ankyrin repeat-containing domain"/>
    <property type="match status" value="3"/>
</dbReference>
<keyword evidence="5" id="KW-1185">Reference proteome</keyword>
<accession>B7FRY9</accession>
<protein>
    <recommendedName>
        <fullName evidence="6">Ankyrin repeat protein</fullName>
    </recommendedName>
</protein>
<dbReference type="Pfam" id="PF12796">
    <property type="entry name" value="Ank_2"/>
    <property type="match status" value="1"/>
</dbReference>
<sequence>MNHAVSNDYSSSLSLSTPLRTSRSEHKQTQSRHNRTNSEPLELTASIAGGVTAGSNTFDTSSTAPSAAVASPAAATSAITDSSVEEVDHEHNVLVSNDRRDLLDRGWSTSNLTTTTTQQRQGLVLGHASRSSGRAVRGTISIDVAHFHESWTNSDGADFLGASFAIPATTASPSPPFGSSAHAAALRSRSSGWGLALQPSVSVGLDLGGGESSGSWALPAAPEMTRRYSSLSPKASTSLADFNRNGSPSAVPSTPIAGRSVSGFSSVIHDAARITDWNRVLTACQRDPQDAAYTGRDGWTALHHACNRRCPYPDVVEALIRAYPEALLKEVDNGWLPLHYACRFKAPRDVIRLLLSCCDEKSRVSVSKRDRQGRTPLYYAVRYDAPPGVVGLLLQVDPSAVLEEDQNEDSPLALVWDSWAEKLEGKKTLLPFLTPTAIQGDTEEEMAASLRSKLKQQTKLHKRWKKVNMLLKAAFGFVVDEEDEMNLDVTNATSPKSRQWRVVHATAAVKCHISLFLLACALYPEQARELDESDLRRPGDSTVRNTKQTALHLAVSSNACGETSKRVIHTLLSLNRQAAHIPDGIDGSLPLHRMVENERKQEWADQILILYHANPRAVRVEDANGKLPLHRAASKLPHLVEEDNAVATQSVILNLVDKYPQAAAHLDRSGCLPLHMIAMYGEFWDDQVEAVYTAHPQAVQVRAGPSWDRRLPIHMAAANLDSGESLLTRLVELHPRGPSMADRQGKLPLHLACDLGKEWDAIKAIYDAFPDALEKAEENARGWLPLHVVAACANASSDLLHKLIELYSEAACVCDRNGRFPLHLACLSAKSWKGGLECLFDANPAAVDTRDKCGLLPLHVAALRMCTLSSDNATESTLAATTSKHAKNEVADLDILFELLRADPTTLTN</sequence>
<keyword evidence="1" id="KW-0677">Repeat</keyword>
<evidence type="ECO:0000256" key="3">
    <source>
        <dbReference type="SAM" id="MobiDB-lite"/>
    </source>
</evidence>
<dbReference type="GO" id="GO:0051017">
    <property type="term" value="P:actin filament bundle assembly"/>
    <property type="evidence" value="ECO:0007669"/>
    <property type="project" value="TreeGrafter"/>
</dbReference>
<dbReference type="GO" id="GO:0051015">
    <property type="term" value="F:actin filament binding"/>
    <property type="evidence" value="ECO:0007669"/>
    <property type="project" value="TreeGrafter"/>
</dbReference>
<feature type="region of interest" description="Disordered" evidence="3">
    <location>
        <begin position="1"/>
        <end position="42"/>
    </location>
</feature>
<dbReference type="InParanoid" id="B7FRY9"/>
<name>B7FRY9_PHATC</name>
<dbReference type="PANTHER" id="PTHR24153">
    <property type="entry name" value="ESPIN"/>
    <property type="match status" value="1"/>
</dbReference>
<dbReference type="InterPro" id="IPR036770">
    <property type="entry name" value="Ankyrin_rpt-contain_sf"/>
</dbReference>
<proteinExistence type="predicted"/>
<dbReference type="EMBL" id="CM000606">
    <property type="protein sequence ID" value="EEC50699.1"/>
    <property type="molecule type" value="Genomic_DNA"/>
</dbReference>
<dbReference type="PaxDb" id="2850-Phatr43354"/>